<dbReference type="AlphaFoldDB" id="A0AAF0V120"/>
<protein>
    <submittedName>
        <fullName evidence="1">Uncharacterized protein</fullName>
    </submittedName>
</protein>
<dbReference type="EMBL" id="CP133622">
    <property type="protein sequence ID" value="WMV54746.1"/>
    <property type="molecule type" value="Genomic_DNA"/>
</dbReference>
<name>A0AAF0V120_SOLVR</name>
<dbReference type="Proteomes" id="UP001234989">
    <property type="component" value="Chromosome 11"/>
</dbReference>
<reference evidence="1" key="1">
    <citation type="submission" date="2023-08" db="EMBL/GenBank/DDBJ databases">
        <title>A de novo genome assembly of Solanum verrucosum Schlechtendal, a Mexican diploid species geographically isolated from the other diploid A-genome species in potato relatives.</title>
        <authorList>
            <person name="Hosaka K."/>
        </authorList>
    </citation>
    <scope>NUCLEOTIDE SEQUENCE</scope>
    <source>
        <tissue evidence="1">Young leaves</tissue>
    </source>
</reference>
<gene>
    <name evidence="1" type="ORF">MTR67_048131</name>
</gene>
<accession>A0AAF0V120</accession>
<evidence type="ECO:0000313" key="1">
    <source>
        <dbReference type="EMBL" id="WMV54746.1"/>
    </source>
</evidence>
<sequence length="32" mass="3654">MALHRGTIRRLVDCSIFWPTRFSPSGLGTLKH</sequence>
<organism evidence="1 2">
    <name type="scientific">Solanum verrucosum</name>
    <dbReference type="NCBI Taxonomy" id="315347"/>
    <lineage>
        <taxon>Eukaryota</taxon>
        <taxon>Viridiplantae</taxon>
        <taxon>Streptophyta</taxon>
        <taxon>Embryophyta</taxon>
        <taxon>Tracheophyta</taxon>
        <taxon>Spermatophyta</taxon>
        <taxon>Magnoliopsida</taxon>
        <taxon>eudicotyledons</taxon>
        <taxon>Gunneridae</taxon>
        <taxon>Pentapetalae</taxon>
        <taxon>asterids</taxon>
        <taxon>lamiids</taxon>
        <taxon>Solanales</taxon>
        <taxon>Solanaceae</taxon>
        <taxon>Solanoideae</taxon>
        <taxon>Solaneae</taxon>
        <taxon>Solanum</taxon>
    </lineage>
</organism>
<keyword evidence="2" id="KW-1185">Reference proteome</keyword>
<evidence type="ECO:0000313" key="2">
    <source>
        <dbReference type="Proteomes" id="UP001234989"/>
    </source>
</evidence>
<proteinExistence type="predicted"/>